<proteinExistence type="predicted"/>
<gene>
    <name evidence="1" type="ORF">CVT26_009261</name>
</gene>
<dbReference type="EMBL" id="NHYE01003659">
    <property type="protein sequence ID" value="PPQ88320.1"/>
    <property type="molecule type" value="Genomic_DNA"/>
</dbReference>
<accession>A0A409XC64</accession>
<dbReference type="InParanoid" id="A0A409XC64"/>
<evidence type="ECO:0000313" key="2">
    <source>
        <dbReference type="Proteomes" id="UP000284706"/>
    </source>
</evidence>
<dbReference type="OrthoDB" id="124582at2759"/>
<reference evidence="1 2" key="1">
    <citation type="journal article" date="2018" name="Evol. Lett.">
        <title>Horizontal gene cluster transfer increased hallucinogenic mushroom diversity.</title>
        <authorList>
            <person name="Reynolds H.T."/>
            <person name="Vijayakumar V."/>
            <person name="Gluck-Thaler E."/>
            <person name="Korotkin H.B."/>
            <person name="Matheny P.B."/>
            <person name="Slot J.C."/>
        </authorList>
    </citation>
    <scope>NUCLEOTIDE SEQUENCE [LARGE SCALE GENOMIC DNA]</scope>
    <source>
        <strain evidence="1 2">SRW20</strain>
    </source>
</reference>
<comment type="caution">
    <text evidence="1">The sequence shown here is derived from an EMBL/GenBank/DDBJ whole genome shotgun (WGS) entry which is preliminary data.</text>
</comment>
<sequence length="210" mass="24588">MDYAFKWIDLSIWKGIMKLRSCTLQVIGIEPLLRALDLFSFEAVRINLEDILARSIHSPDRLRLMLKIRSKVSTPRDNQIFDHWFQKELEKILSSCAVATANDVPGVLDIIRLAGFTTFLNIYDSIMPKLLQKRGNYFFWISFYKTVRERRERILEEEARLYQNSDKATTDGQARRAEILDRIIKDCLQAAATRWMDSDAARFDKNPYGF</sequence>
<keyword evidence="2" id="KW-1185">Reference proteome</keyword>
<protein>
    <submittedName>
        <fullName evidence="1">Uncharacterized protein</fullName>
    </submittedName>
</protein>
<evidence type="ECO:0000313" key="1">
    <source>
        <dbReference type="EMBL" id="PPQ88320.1"/>
    </source>
</evidence>
<name>A0A409XC64_9AGAR</name>
<dbReference type="Proteomes" id="UP000284706">
    <property type="component" value="Unassembled WGS sequence"/>
</dbReference>
<dbReference type="AlphaFoldDB" id="A0A409XC64"/>
<organism evidence="1 2">
    <name type="scientific">Gymnopilus dilepis</name>
    <dbReference type="NCBI Taxonomy" id="231916"/>
    <lineage>
        <taxon>Eukaryota</taxon>
        <taxon>Fungi</taxon>
        <taxon>Dikarya</taxon>
        <taxon>Basidiomycota</taxon>
        <taxon>Agaricomycotina</taxon>
        <taxon>Agaricomycetes</taxon>
        <taxon>Agaricomycetidae</taxon>
        <taxon>Agaricales</taxon>
        <taxon>Agaricineae</taxon>
        <taxon>Hymenogastraceae</taxon>
        <taxon>Gymnopilus</taxon>
    </lineage>
</organism>